<sequence>MTRWRNWSRSVTAWPVEVAAPRSAPELAQIIQRAVETGRTVKAVGAGHSFTAVAATNGIQLDLQHLRGALEIDRERSRVRLNGGTRLHEIPDILDPLGLAMENLGDIDRQTITGATSTGTHGTGLAYGGLATQIVAATLIDGHGTTHTINERENAELLPAVALGIGALGVLADVTIQCVPAFSVTAVESVEPIDAVLSEWRARNENADHFEFYWFPHTADAVTKTNTRGPAGARDPRSPVADWIDANIVMNGLFRGLCSVGAKVPAVVPPISRLAAKSFSDGTYTDRSDRVFVARRPLQFVEMEYAVDFEAIPDIQRELTRMIERRGLRLSFPVEFRAAGPDELLLSTANGRRTAYVAIHRFWREDPTEYFAEAERIFLDHGGRPHWGKMHNQTAETLRDRVPGFEAFRAVRERLDPSRTFTNDYLRTVLGD</sequence>
<dbReference type="Pfam" id="PF04030">
    <property type="entry name" value="ALO"/>
    <property type="match status" value="1"/>
</dbReference>
<evidence type="ECO:0000313" key="4">
    <source>
        <dbReference type="Proteomes" id="UP000463857"/>
    </source>
</evidence>
<dbReference type="InterPro" id="IPR010031">
    <property type="entry name" value="FAD_lactone_oxidase-like"/>
</dbReference>
<gene>
    <name evidence="3" type="ORF">EK0264_16190</name>
</gene>
<dbReference type="Proteomes" id="UP000463857">
    <property type="component" value="Chromosome"/>
</dbReference>
<dbReference type="FunCoup" id="A0A7L4YR99">
    <property type="interactions" value="253"/>
</dbReference>
<dbReference type="NCBIfam" id="TIGR01679">
    <property type="entry name" value="bact_FAD_ox"/>
    <property type="match status" value="1"/>
</dbReference>
<evidence type="ECO:0000259" key="2">
    <source>
        <dbReference type="PROSITE" id="PS51387"/>
    </source>
</evidence>
<dbReference type="GO" id="GO:0071949">
    <property type="term" value="F:FAD binding"/>
    <property type="evidence" value="ECO:0007669"/>
    <property type="project" value="InterPro"/>
</dbReference>
<dbReference type="InterPro" id="IPR016169">
    <property type="entry name" value="FAD-bd_PCMH_sub2"/>
</dbReference>
<dbReference type="PROSITE" id="PS51387">
    <property type="entry name" value="FAD_PCMH"/>
    <property type="match status" value="1"/>
</dbReference>
<accession>A0A7L4YR99</accession>
<dbReference type="InterPro" id="IPR016167">
    <property type="entry name" value="FAD-bd_PCMH_sub1"/>
</dbReference>
<name>A0A7L4YR99_9ACTN</name>
<dbReference type="GO" id="GO:0016020">
    <property type="term" value="C:membrane"/>
    <property type="evidence" value="ECO:0007669"/>
    <property type="project" value="InterPro"/>
</dbReference>
<dbReference type="GO" id="GO:0080049">
    <property type="term" value="F:L-gulono-1,4-lactone dehydrogenase activity"/>
    <property type="evidence" value="ECO:0007669"/>
    <property type="project" value="TreeGrafter"/>
</dbReference>
<reference evidence="3 4" key="1">
    <citation type="journal article" date="2018" name="Int. J. Syst. Evol. Microbiol.">
        <title>Epidermidibacterium keratini gen. nov., sp. nov., a member of the family Sporichthyaceae, isolated from keratin epidermis.</title>
        <authorList>
            <person name="Lee D.G."/>
            <person name="Trujillo M.E."/>
            <person name="Kang S."/>
            <person name="Nam J.J."/>
            <person name="Kim Y.J."/>
        </authorList>
    </citation>
    <scope>NUCLEOTIDE SEQUENCE [LARGE SCALE GENOMIC DNA]</scope>
    <source>
        <strain evidence="3 4">EPI-7</strain>
    </source>
</reference>
<evidence type="ECO:0000313" key="3">
    <source>
        <dbReference type="EMBL" id="QHC01676.1"/>
    </source>
</evidence>
<dbReference type="RefSeq" id="WP_159546811.1">
    <property type="nucleotide sequence ID" value="NZ_CP047156.1"/>
</dbReference>
<dbReference type="PIRSF" id="PIRSF000136">
    <property type="entry name" value="LGO_GLO"/>
    <property type="match status" value="1"/>
</dbReference>
<dbReference type="InterPro" id="IPR036318">
    <property type="entry name" value="FAD-bd_PCMH-like_sf"/>
</dbReference>
<dbReference type="PANTHER" id="PTHR43762:SF1">
    <property type="entry name" value="D-ARABINONO-1,4-LACTONE OXIDASE"/>
    <property type="match status" value="1"/>
</dbReference>
<dbReference type="InterPro" id="IPR016171">
    <property type="entry name" value="Vanillyl_alc_oxidase_C-sub2"/>
</dbReference>
<keyword evidence="1" id="KW-0560">Oxidoreductase</keyword>
<dbReference type="InterPro" id="IPR016166">
    <property type="entry name" value="FAD-bd_PCMH"/>
</dbReference>
<dbReference type="AlphaFoldDB" id="A0A7L4YR99"/>
<dbReference type="InterPro" id="IPR006094">
    <property type="entry name" value="Oxid_FAD_bind_N"/>
</dbReference>
<dbReference type="Gene3D" id="1.10.45.10">
    <property type="entry name" value="Vanillyl-alcohol Oxidase, Chain A, domain 4"/>
    <property type="match status" value="1"/>
</dbReference>
<feature type="domain" description="FAD-binding PCMH-type" evidence="2">
    <location>
        <begin position="11"/>
        <end position="181"/>
    </location>
</feature>
<dbReference type="InterPro" id="IPR007173">
    <property type="entry name" value="ALO_C"/>
</dbReference>
<organism evidence="3 4">
    <name type="scientific">Epidermidibacterium keratini</name>
    <dbReference type="NCBI Taxonomy" id="1891644"/>
    <lineage>
        <taxon>Bacteria</taxon>
        <taxon>Bacillati</taxon>
        <taxon>Actinomycetota</taxon>
        <taxon>Actinomycetes</taxon>
        <taxon>Sporichthyales</taxon>
        <taxon>Sporichthyaceae</taxon>
        <taxon>Epidermidibacterium</taxon>
    </lineage>
</organism>
<proteinExistence type="predicted"/>
<dbReference type="EMBL" id="CP047156">
    <property type="protein sequence ID" value="QHC01676.1"/>
    <property type="molecule type" value="Genomic_DNA"/>
</dbReference>
<dbReference type="OrthoDB" id="9800184at2"/>
<dbReference type="KEGG" id="eke:EK0264_16190"/>
<dbReference type="Pfam" id="PF01565">
    <property type="entry name" value="FAD_binding_4"/>
    <property type="match status" value="1"/>
</dbReference>
<dbReference type="PANTHER" id="PTHR43762">
    <property type="entry name" value="L-GULONOLACTONE OXIDASE"/>
    <property type="match status" value="1"/>
</dbReference>
<keyword evidence="4" id="KW-1185">Reference proteome</keyword>
<dbReference type="GO" id="GO:0003885">
    <property type="term" value="F:D-arabinono-1,4-lactone oxidase activity"/>
    <property type="evidence" value="ECO:0007669"/>
    <property type="project" value="InterPro"/>
</dbReference>
<dbReference type="Gene3D" id="3.30.43.10">
    <property type="entry name" value="Uridine Diphospho-n-acetylenolpyruvylglucosamine Reductase, domain 2"/>
    <property type="match status" value="1"/>
</dbReference>
<dbReference type="SUPFAM" id="SSF56176">
    <property type="entry name" value="FAD-binding/transporter-associated domain-like"/>
    <property type="match status" value="1"/>
</dbReference>
<dbReference type="Gene3D" id="3.30.465.10">
    <property type="match status" value="1"/>
</dbReference>
<dbReference type="InParanoid" id="A0A7L4YR99"/>
<evidence type="ECO:0000256" key="1">
    <source>
        <dbReference type="ARBA" id="ARBA00023002"/>
    </source>
</evidence>
<protein>
    <submittedName>
        <fullName evidence="3">FAD-binding protein</fullName>
    </submittedName>
</protein>
<dbReference type="Gene3D" id="3.30.70.2520">
    <property type="match status" value="1"/>
</dbReference>